<dbReference type="InterPro" id="IPR036661">
    <property type="entry name" value="Luciferase-like_sf"/>
</dbReference>
<dbReference type="EC" id="1.-.-.-" evidence="3"/>
<gene>
    <name evidence="3" type="ORF">ACFQWB_05800</name>
</gene>
<dbReference type="PANTHER" id="PTHR30137">
    <property type="entry name" value="LUCIFERASE-LIKE MONOOXYGENASE"/>
    <property type="match status" value="1"/>
</dbReference>
<keyword evidence="4" id="KW-1185">Reference proteome</keyword>
<dbReference type="InterPro" id="IPR050766">
    <property type="entry name" value="Bact_Lucif_Oxidored"/>
</dbReference>
<evidence type="ECO:0000313" key="3">
    <source>
        <dbReference type="EMBL" id="MFC7749458.1"/>
    </source>
</evidence>
<dbReference type="GO" id="GO:0016491">
    <property type="term" value="F:oxidoreductase activity"/>
    <property type="evidence" value="ECO:0007669"/>
    <property type="project" value="UniProtKB-KW"/>
</dbReference>
<organism evidence="3 4">
    <name type="scientific">Paenibacillus thermoaerophilus</name>
    <dbReference type="NCBI Taxonomy" id="1215385"/>
    <lineage>
        <taxon>Bacteria</taxon>
        <taxon>Bacillati</taxon>
        <taxon>Bacillota</taxon>
        <taxon>Bacilli</taxon>
        <taxon>Bacillales</taxon>
        <taxon>Paenibacillaceae</taxon>
        <taxon>Paenibacillus</taxon>
    </lineage>
</organism>
<comment type="caution">
    <text evidence="3">The sequence shown here is derived from an EMBL/GenBank/DDBJ whole genome shotgun (WGS) entry which is preliminary data.</text>
</comment>
<sequence length="332" mass="35931">MNLPLSILDLVPIGSGYSSAESYRMAVRLAQQAERLGYSRVWYAEHHGMPGVASTTPAVLIAHVAAQTSRIRLGSGGVMLPNHSSLAVAESFRMLEALYPDRIDLGIGRAPGTDPATARALRGANSAYGAERFPEQINELIAFAEGIHPVKATPEDVAVPPIWLLGSSDYSAKLAARLGLGFSFAAHFSPNGASEPMRAYREGFQPSAYLSKPYAILTVSAVCAETDEQADRLASSMDLQWVKLQRGEHGPLPSPEEAMSYDYSPIERMHVQAYRALSFIGTPDKVLAGIAKLAEETKADEVMISTMVHGHEERLRSFELIAEALGLPRGRQ</sequence>
<dbReference type="EMBL" id="JBHTGQ010000014">
    <property type="protein sequence ID" value="MFC7749458.1"/>
    <property type="molecule type" value="Genomic_DNA"/>
</dbReference>
<accession>A0ABW2V594</accession>
<reference evidence="4" key="1">
    <citation type="journal article" date="2019" name="Int. J. Syst. Evol. Microbiol.">
        <title>The Global Catalogue of Microorganisms (GCM) 10K type strain sequencing project: providing services to taxonomists for standard genome sequencing and annotation.</title>
        <authorList>
            <consortium name="The Broad Institute Genomics Platform"/>
            <consortium name="The Broad Institute Genome Sequencing Center for Infectious Disease"/>
            <person name="Wu L."/>
            <person name="Ma J."/>
        </authorList>
    </citation>
    <scope>NUCLEOTIDE SEQUENCE [LARGE SCALE GENOMIC DNA]</scope>
    <source>
        <strain evidence="4">JCM 18657</strain>
    </source>
</reference>
<dbReference type="InterPro" id="IPR011251">
    <property type="entry name" value="Luciferase-like_dom"/>
</dbReference>
<name>A0ABW2V594_9BACL</name>
<dbReference type="PANTHER" id="PTHR30137:SF6">
    <property type="entry name" value="LUCIFERASE-LIKE MONOOXYGENASE"/>
    <property type="match status" value="1"/>
</dbReference>
<evidence type="ECO:0000259" key="2">
    <source>
        <dbReference type="Pfam" id="PF00296"/>
    </source>
</evidence>
<dbReference type="Proteomes" id="UP001596528">
    <property type="component" value="Unassembled WGS sequence"/>
</dbReference>
<comment type="similarity">
    <text evidence="1">To bacterial alkanal monooxygenase alpha and beta chains.</text>
</comment>
<protein>
    <submittedName>
        <fullName evidence="3">LLM class flavin-dependent oxidoreductase</fullName>
        <ecNumber evidence="3">1.-.-.-</ecNumber>
    </submittedName>
</protein>
<feature type="domain" description="Luciferase-like" evidence="2">
    <location>
        <begin position="7"/>
        <end position="297"/>
    </location>
</feature>
<dbReference type="CDD" id="cd00347">
    <property type="entry name" value="Flavin_utilizing_monoxygenases"/>
    <property type="match status" value="1"/>
</dbReference>
<dbReference type="SUPFAM" id="SSF51679">
    <property type="entry name" value="Bacterial luciferase-like"/>
    <property type="match status" value="1"/>
</dbReference>
<evidence type="ECO:0000313" key="4">
    <source>
        <dbReference type="Proteomes" id="UP001596528"/>
    </source>
</evidence>
<dbReference type="RefSeq" id="WP_138788469.1">
    <property type="nucleotide sequence ID" value="NZ_JBHTGQ010000014.1"/>
</dbReference>
<evidence type="ECO:0000256" key="1">
    <source>
        <dbReference type="ARBA" id="ARBA00007789"/>
    </source>
</evidence>
<dbReference type="Gene3D" id="3.20.20.30">
    <property type="entry name" value="Luciferase-like domain"/>
    <property type="match status" value="1"/>
</dbReference>
<dbReference type="NCBIfam" id="TIGR03558">
    <property type="entry name" value="oxido_grp_1"/>
    <property type="match status" value="1"/>
</dbReference>
<dbReference type="Pfam" id="PF00296">
    <property type="entry name" value="Bac_luciferase"/>
    <property type="match status" value="1"/>
</dbReference>
<dbReference type="InterPro" id="IPR019949">
    <property type="entry name" value="CmoO-like"/>
</dbReference>
<proteinExistence type="predicted"/>
<keyword evidence="3" id="KW-0560">Oxidoreductase</keyword>